<evidence type="ECO:0000313" key="2">
    <source>
        <dbReference type="EMBL" id="ABW25234.1"/>
    </source>
</evidence>
<dbReference type="STRING" id="329726.AM1_0148"/>
<reference evidence="2 3" key="1">
    <citation type="journal article" date="2008" name="Proc. Natl. Acad. Sci. U.S.A.">
        <title>Niche adaptation and genome expansion in the chlorophyll d-producing cyanobacterium Acaryochloris marina.</title>
        <authorList>
            <person name="Swingley W.D."/>
            <person name="Chen M."/>
            <person name="Cheung P.C."/>
            <person name="Conrad A.L."/>
            <person name="Dejesa L.C."/>
            <person name="Hao J."/>
            <person name="Honchak B.M."/>
            <person name="Karbach L.E."/>
            <person name="Kurdoglu A."/>
            <person name="Lahiri S."/>
            <person name="Mastrian S.D."/>
            <person name="Miyashita H."/>
            <person name="Page L."/>
            <person name="Ramakrishna P."/>
            <person name="Satoh S."/>
            <person name="Sattley W.M."/>
            <person name="Shimada Y."/>
            <person name="Taylor H.L."/>
            <person name="Tomo T."/>
            <person name="Tsuchiya T."/>
            <person name="Wang Z.T."/>
            <person name="Raymond J."/>
            <person name="Mimuro M."/>
            <person name="Blankenship R.E."/>
            <person name="Touchman J.W."/>
        </authorList>
    </citation>
    <scope>NUCLEOTIDE SEQUENCE [LARGE SCALE GENOMIC DNA]</scope>
    <source>
        <strain evidence="3">MBIC 11017</strain>
    </source>
</reference>
<dbReference type="Proteomes" id="UP000000268">
    <property type="component" value="Chromosome"/>
</dbReference>
<dbReference type="eggNOG" id="COG0508">
    <property type="taxonomic scope" value="Bacteria"/>
</dbReference>
<feature type="compositionally biased region" description="Polar residues" evidence="1">
    <location>
        <begin position="44"/>
        <end position="70"/>
    </location>
</feature>
<dbReference type="HOGENOM" id="CLU_1109556_0_0_3"/>
<evidence type="ECO:0000313" key="3">
    <source>
        <dbReference type="Proteomes" id="UP000000268"/>
    </source>
</evidence>
<feature type="compositionally biased region" description="Low complexity" evidence="1">
    <location>
        <begin position="71"/>
        <end position="102"/>
    </location>
</feature>
<proteinExistence type="predicted"/>
<accession>B0C6E0</accession>
<keyword evidence="3" id="KW-1185">Reference proteome</keyword>
<dbReference type="InterPro" id="IPR031975">
    <property type="entry name" value="Pilin_GH"/>
</dbReference>
<feature type="region of interest" description="Disordered" evidence="1">
    <location>
        <begin position="44"/>
        <end position="115"/>
    </location>
</feature>
<evidence type="ECO:0000256" key="1">
    <source>
        <dbReference type="SAM" id="MobiDB-lite"/>
    </source>
</evidence>
<sequence length="250" mass="26474">MVPFGEDSTKRTTNVIFQMIMAWLRNRYWICVIASSLLIGCSGSETAKQSPQPSVNSPAPKSTPQAPQTSPKVSPKATTAAKPASQPKPAAPKPVSAPAKVKLSPAPKVELSKSEKQLVSKVQKEVQKNGSVAKQDTGHTYLGNVLRSQQAEKLVTGRFTTNLQKLESDSPKDSGEFQLQVLEANENKAIVAAIAKQNGIFSYTGAVYAQDASIPVSAICKSNEPTQTPPGTPKLTGSTIVCAQGSTVVE</sequence>
<dbReference type="AlphaFoldDB" id="B0C6E0"/>
<name>B0C6E0_ACAM1</name>
<dbReference type="Pfam" id="PF16734">
    <property type="entry name" value="Pilin_GH"/>
    <property type="match status" value="1"/>
</dbReference>
<organism evidence="2 3">
    <name type="scientific">Acaryochloris marina (strain MBIC 11017)</name>
    <dbReference type="NCBI Taxonomy" id="329726"/>
    <lineage>
        <taxon>Bacteria</taxon>
        <taxon>Bacillati</taxon>
        <taxon>Cyanobacteriota</taxon>
        <taxon>Cyanophyceae</taxon>
        <taxon>Acaryochloridales</taxon>
        <taxon>Acaryochloridaceae</taxon>
        <taxon>Acaryochloris</taxon>
    </lineage>
</organism>
<dbReference type="KEGG" id="amr:AM1_0148"/>
<gene>
    <name evidence="2" type="ordered locus">AM1_0148</name>
</gene>
<protein>
    <submittedName>
        <fullName evidence="2">Uncharacterized protein</fullName>
    </submittedName>
</protein>
<dbReference type="EMBL" id="CP000828">
    <property type="protein sequence ID" value="ABW25234.1"/>
    <property type="molecule type" value="Genomic_DNA"/>
</dbReference>